<keyword evidence="2" id="KW-0472">Membrane</keyword>
<evidence type="ECO:0000313" key="3">
    <source>
        <dbReference type="EMBL" id="KAJ4392316.1"/>
    </source>
</evidence>
<feature type="compositionally biased region" description="Polar residues" evidence="1">
    <location>
        <begin position="79"/>
        <end position="90"/>
    </location>
</feature>
<keyword evidence="2" id="KW-1133">Transmembrane helix</keyword>
<feature type="transmembrane region" description="Helical" evidence="2">
    <location>
        <begin position="202"/>
        <end position="227"/>
    </location>
</feature>
<dbReference type="Pfam" id="PF11374">
    <property type="entry name" value="DUF3176"/>
    <property type="match status" value="1"/>
</dbReference>
<feature type="transmembrane region" description="Helical" evidence="2">
    <location>
        <begin position="633"/>
        <end position="655"/>
    </location>
</feature>
<evidence type="ECO:0000313" key="4">
    <source>
        <dbReference type="Proteomes" id="UP001140453"/>
    </source>
</evidence>
<dbReference type="Proteomes" id="UP001140453">
    <property type="component" value="Unassembled WGS sequence"/>
</dbReference>
<name>A0A9W9CYM0_9PEZI</name>
<evidence type="ECO:0000256" key="1">
    <source>
        <dbReference type="SAM" id="MobiDB-lite"/>
    </source>
</evidence>
<feature type="transmembrane region" description="Helical" evidence="2">
    <location>
        <begin position="108"/>
        <end position="132"/>
    </location>
</feature>
<dbReference type="AlphaFoldDB" id="A0A9W9CYM0"/>
<reference evidence="3" key="1">
    <citation type="submission" date="2022-10" db="EMBL/GenBank/DDBJ databases">
        <title>Tapping the CABI collections for fungal endophytes: first genome assemblies for Collariella, Neodidymelliopsis, Ascochyta clinopodiicola, Didymella pomorum, Didymosphaeria variabile, Neocosmospora piperis and Neocucurbitaria cava.</title>
        <authorList>
            <person name="Hill R."/>
        </authorList>
    </citation>
    <scope>NUCLEOTIDE SEQUENCE</scope>
    <source>
        <strain evidence="3">IMI 355082</strain>
    </source>
</reference>
<keyword evidence="4" id="KW-1185">Reference proteome</keyword>
<feature type="region of interest" description="Disordered" evidence="1">
    <location>
        <begin position="73"/>
        <end position="98"/>
    </location>
</feature>
<dbReference type="InterPro" id="IPR021514">
    <property type="entry name" value="DUF3176"/>
</dbReference>
<evidence type="ECO:0000256" key="2">
    <source>
        <dbReference type="SAM" id="Phobius"/>
    </source>
</evidence>
<gene>
    <name evidence="3" type="ORF">N0V93_005941</name>
</gene>
<feature type="transmembrane region" description="Helical" evidence="2">
    <location>
        <begin position="144"/>
        <end position="171"/>
    </location>
</feature>
<proteinExistence type="predicted"/>
<sequence length="718" mass="78939">MEKSIDDAVVSSHDESHSLSQLRRRALSDQQEPFSPISAAPHSATWESTLTLNNDSFVSFQSPLASAFPETPCLDSPSKPFTASTTTLGRAQTEPDPKHTRQAVQHTWALEYVAIFLSIFTTILLILLLVFADGKPVSRFSASFLSFNTIISILGALIHAALAYAIGSCLAQEKWNWYKKRPDSLAGFERFEQASRGPWGSLWLILWLNIRHWAVLGALVTIVLLAFEPFLQAVVSFGGKLDGASESLPHARLGWVSRMDAGVYTDVGGATAAMMLPDGETMMVSTFQSQPEMSMVAALYAGFDSGKASSELTPSYTCASGNCTWAPFTSLGVCSACNDVSSSLVQAMVNGTNLGTLNNPGVMLMQGIFESHSLPYVNLSNHISDQKYGVEAYMAAKAISNPGLTLSFQDMRTMIAAVGIIKADPSYEQGGTAWNETKVTATECALYYCSKALRSTVTHNILEEKVVGTWADRVMTSAQPQSAWLGNRTTFATYEAYNNYSLIYPSGMSASSSYDVPRDDFQVRIPSDAIKQLPSLQNETLVFNISAATVGSMTNYINNEFFSSPLRPELVWPRAGQQGFSQAPSAQIMYESSDLNATFSRASRALTSWMRSYGNLTKTGEQEEWIQHIEVQWAYMIAPLVTFVGGCIFVLLAIAETHKLKLEPWKDDIIALLTHSLNDEMIWKLREAEHEGKSWKMANRTIVRFEDTGNGFELKATQ</sequence>
<dbReference type="PANTHER" id="PTHR35394">
    <property type="entry name" value="DUF3176 DOMAIN-CONTAINING PROTEIN"/>
    <property type="match status" value="1"/>
</dbReference>
<dbReference type="PANTHER" id="PTHR35394:SF5">
    <property type="entry name" value="DUF3176 DOMAIN-CONTAINING PROTEIN"/>
    <property type="match status" value="1"/>
</dbReference>
<protein>
    <submittedName>
        <fullName evidence="3">Uncharacterized protein</fullName>
    </submittedName>
</protein>
<accession>A0A9W9CYM0</accession>
<feature type="region of interest" description="Disordered" evidence="1">
    <location>
        <begin position="1"/>
        <end position="39"/>
    </location>
</feature>
<keyword evidence="2" id="KW-0812">Transmembrane</keyword>
<dbReference type="OrthoDB" id="5376804at2759"/>
<comment type="caution">
    <text evidence="3">The sequence shown here is derived from an EMBL/GenBank/DDBJ whole genome shotgun (WGS) entry which is preliminary data.</text>
</comment>
<feature type="compositionally biased region" description="Basic and acidic residues" evidence="1">
    <location>
        <begin position="1"/>
        <end position="17"/>
    </location>
</feature>
<dbReference type="EMBL" id="JAPEVB010000003">
    <property type="protein sequence ID" value="KAJ4392316.1"/>
    <property type="molecule type" value="Genomic_DNA"/>
</dbReference>
<organism evidence="3 4">
    <name type="scientific">Gnomoniopsis smithogilvyi</name>
    <dbReference type="NCBI Taxonomy" id="1191159"/>
    <lineage>
        <taxon>Eukaryota</taxon>
        <taxon>Fungi</taxon>
        <taxon>Dikarya</taxon>
        <taxon>Ascomycota</taxon>
        <taxon>Pezizomycotina</taxon>
        <taxon>Sordariomycetes</taxon>
        <taxon>Sordariomycetidae</taxon>
        <taxon>Diaporthales</taxon>
        <taxon>Gnomoniaceae</taxon>
        <taxon>Gnomoniopsis</taxon>
    </lineage>
</organism>